<dbReference type="NCBIfam" id="TIGR01136">
    <property type="entry name" value="cysKM"/>
    <property type="match status" value="1"/>
</dbReference>
<dbReference type="GO" id="GO:0005737">
    <property type="term" value="C:cytoplasm"/>
    <property type="evidence" value="ECO:0007669"/>
    <property type="project" value="UniProtKB-ARBA"/>
</dbReference>
<dbReference type="InterPro" id="IPR050214">
    <property type="entry name" value="Cys_Synth/Cystath_Beta-Synth"/>
</dbReference>
<dbReference type="NCBIfam" id="TIGR01139">
    <property type="entry name" value="cysK"/>
    <property type="match status" value="1"/>
</dbReference>
<evidence type="ECO:0000256" key="9">
    <source>
        <dbReference type="ARBA" id="ARBA00047931"/>
    </source>
</evidence>
<evidence type="ECO:0000256" key="5">
    <source>
        <dbReference type="ARBA" id="ARBA00022605"/>
    </source>
</evidence>
<dbReference type="PANTHER" id="PTHR10314">
    <property type="entry name" value="CYSTATHIONINE BETA-SYNTHASE"/>
    <property type="match status" value="1"/>
</dbReference>
<feature type="binding site" evidence="10">
    <location>
        <position position="71"/>
    </location>
    <ligand>
        <name>pyridoxal 5'-phosphate</name>
        <dbReference type="ChEBI" id="CHEBI:597326"/>
    </ligand>
</feature>
<dbReference type="EC" id="2.5.1.47" evidence="4 12"/>
<dbReference type="GO" id="GO:0004124">
    <property type="term" value="F:cysteine synthase activity"/>
    <property type="evidence" value="ECO:0007669"/>
    <property type="project" value="UniProtKB-UniRule"/>
</dbReference>
<dbReference type="InterPro" id="IPR001216">
    <property type="entry name" value="P-phosphate_BS"/>
</dbReference>
<evidence type="ECO:0000259" key="13">
    <source>
        <dbReference type="Pfam" id="PF00291"/>
    </source>
</evidence>
<dbReference type="Proteomes" id="UP000241848">
    <property type="component" value="Unassembled WGS sequence"/>
</dbReference>
<keyword evidence="5 12" id="KW-0028">Amino-acid biosynthesis</keyword>
<evidence type="ECO:0000313" key="14">
    <source>
        <dbReference type="EMBL" id="PSR20772.1"/>
    </source>
</evidence>
<comment type="similarity">
    <text evidence="3 12">Belongs to the cysteine synthase/cystathionine beta-synthase family.</text>
</comment>
<evidence type="ECO:0000256" key="4">
    <source>
        <dbReference type="ARBA" id="ARBA00012681"/>
    </source>
</evidence>
<proteinExistence type="inferred from homology"/>
<dbReference type="AlphaFoldDB" id="A0A2T2WEU9"/>
<comment type="pathway">
    <text evidence="2">Amino-acid biosynthesis; L-cysteine biosynthesis; L-cysteine from L-serine: step 2/2.</text>
</comment>
<dbReference type="CDD" id="cd01561">
    <property type="entry name" value="CBS_like"/>
    <property type="match status" value="1"/>
</dbReference>
<dbReference type="PROSITE" id="PS00901">
    <property type="entry name" value="CYS_SYNTHASE"/>
    <property type="match status" value="1"/>
</dbReference>
<dbReference type="InterPro" id="IPR036052">
    <property type="entry name" value="TrpB-like_PALP_sf"/>
</dbReference>
<organism evidence="14 15">
    <name type="scientific">Sulfobacillus acidophilus</name>
    <dbReference type="NCBI Taxonomy" id="53633"/>
    <lineage>
        <taxon>Bacteria</taxon>
        <taxon>Bacillati</taxon>
        <taxon>Bacillota</taxon>
        <taxon>Clostridia</taxon>
        <taxon>Eubacteriales</taxon>
        <taxon>Clostridiales Family XVII. Incertae Sedis</taxon>
        <taxon>Sulfobacillus</taxon>
    </lineage>
</organism>
<comment type="cofactor">
    <cofactor evidence="1 10 12">
        <name>pyridoxal 5'-phosphate</name>
        <dbReference type="ChEBI" id="CHEBI:597326"/>
    </cofactor>
</comment>
<dbReference type="InterPro" id="IPR005859">
    <property type="entry name" value="CysK"/>
</dbReference>
<evidence type="ECO:0000256" key="3">
    <source>
        <dbReference type="ARBA" id="ARBA00007103"/>
    </source>
</evidence>
<name>A0A2T2WEU9_9FIRM</name>
<protein>
    <recommendedName>
        <fullName evidence="4 12">Cysteine synthase</fullName>
        <ecNumber evidence="4 12">2.5.1.47</ecNumber>
    </recommendedName>
</protein>
<dbReference type="SUPFAM" id="SSF53686">
    <property type="entry name" value="Tryptophan synthase beta subunit-like PLP-dependent enzymes"/>
    <property type="match status" value="1"/>
</dbReference>
<dbReference type="UniPathway" id="UPA00136">
    <property type="reaction ID" value="UER00200"/>
</dbReference>
<evidence type="ECO:0000256" key="10">
    <source>
        <dbReference type="PIRSR" id="PIRSR605856-50"/>
    </source>
</evidence>
<evidence type="ECO:0000256" key="7">
    <source>
        <dbReference type="ARBA" id="ARBA00022898"/>
    </source>
</evidence>
<dbReference type="Gene3D" id="3.40.50.1100">
    <property type="match status" value="2"/>
</dbReference>
<dbReference type="FunFam" id="3.40.50.1100:FF:000067">
    <property type="entry name" value="Cysteine synthase"/>
    <property type="match status" value="1"/>
</dbReference>
<sequence>MADIGQIVGQTPLVELTGLSAQYGTHVWAKLEARNPGGSIKDRTAYALLEDAKARGRIHSDTVIIEATSGNTGIALAMACAALKLELVIFMPEGQSLERKQLFWAYGATVVETPADEHTVGAIRRAKELESLLPEGLMLRQHENAANPAIHEETTGPEIWNQTGGQVQVFVAGVGTGGTITGVGRYLKQKNPNIRIVAVEPEKSAVLSGNKAGSHQIQGIGAGFIPANLDMTVVDQIVPVPDRAAWSSAQELPREEGILAGLSSGAAYWAAIELLKQGLQNIVVIFADSGERYLSMKLYDEPNDAWLRQRVPAFFDKRS</sequence>
<gene>
    <name evidence="14" type="primary">cysK</name>
    <name evidence="14" type="ORF">C7B45_13580</name>
</gene>
<keyword evidence="7 10" id="KW-0663">Pyridoxal phosphate</keyword>
<evidence type="ECO:0000256" key="1">
    <source>
        <dbReference type="ARBA" id="ARBA00001933"/>
    </source>
</evidence>
<feature type="modified residue" description="N6-(pyridoxal phosphate)lysine" evidence="11">
    <location>
        <position position="41"/>
    </location>
</feature>
<dbReference type="InterPro" id="IPR005856">
    <property type="entry name" value="Cys_synth"/>
</dbReference>
<feature type="binding site" evidence="10">
    <location>
        <position position="263"/>
    </location>
    <ligand>
        <name>pyridoxal 5'-phosphate</name>
        <dbReference type="ChEBI" id="CHEBI:597326"/>
    </ligand>
</feature>
<feature type="domain" description="Tryptophan synthase beta chain-like PALP" evidence="13">
    <location>
        <begin position="6"/>
        <end position="286"/>
    </location>
</feature>
<dbReference type="GO" id="GO:0006535">
    <property type="term" value="P:cysteine biosynthetic process from serine"/>
    <property type="evidence" value="ECO:0007669"/>
    <property type="project" value="UniProtKB-UniRule"/>
</dbReference>
<evidence type="ECO:0000256" key="6">
    <source>
        <dbReference type="ARBA" id="ARBA00022679"/>
    </source>
</evidence>
<evidence type="ECO:0000256" key="8">
    <source>
        <dbReference type="ARBA" id="ARBA00023192"/>
    </source>
</evidence>
<evidence type="ECO:0000313" key="15">
    <source>
        <dbReference type="Proteomes" id="UP000241848"/>
    </source>
</evidence>
<reference evidence="14 15" key="1">
    <citation type="journal article" date="2014" name="BMC Genomics">
        <title>Comparison of environmental and isolate Sulfobacillus genomes reveals diverse carbon, sulfur, nitrogen, and hydrogen metabolisms.</title>
        <authorList>
            <person name="Justice N.B."/>
            <person name="Norman A."/>
            <person name="Brown C.T."/>
            <person name="Singh A."/>
            <person name="Thomas B.C."/>
            <person name="Banfield J.F."/>
        </authorList>
    </citation>
    <scope>NUCLEOTIDE SEQUENCE [LARGE SCALE GENOMIC DNA]</scope>
    <source>
        <strain evidence="14">AMDSBA3</strain>
    </source>
</reference>
<evidence type="ECO:0000256" key="12">
    <source>
        <dbReference type="RuleBase" id="RU003985"/>
    </source>
</evidence>
<accession>A0A2T2WEU9</accession>
<comment type="catalytic activity">
    <reaction evidence="9 12">
        <text>O-acetyl-L-serine + hydrogen sulfide = L-cysteine + acetate</text>
        <dbReference type="Rhea" id="RHEA:14829"/>
        <dbReference type="ChEBI" id="CHEBI:29919"/>
        <dbReference type="ChEBI" id="CHEBI:30089"/>
        <dbReference type="ChEBI" id="CHEBI:35235"/>
        <dbReference type="ChEBI" id="CHEBI:58340"/>
        <dbReference type="EC" id="2.5.1.47"/>
    </reaction>
</comment>
<dbReference type="InterPro" id="IPR001926">
    <property type="entry name" value="TrpB-like_PALP"/>
</dbReference>
<evidence type="ECO:0000256" key="2">
    <source>
        <dbReference type="ARBA" id="ARBA00004962"/>
    </source>
</evidence>
<evidence type="ECO:0000256" key="11">
    <source>
        <dbReference type="PIRSR" id="PIRSR605856-51"/>
    </source>
</evidence>
<feature type="binding site" evidence="10">
    <location>
        <begin position="175"/>
        <end position="179"/>
    </location>
    <ligand>
        <name>pyridoxal 5'-phosphate</name>
        <dbReference type="ChEBI" id="CHEBI:597326"/>
    </ligand>
</feature>
<comment type="caution">
    <text evidence="14">The sequence shown here is derived from an EMBL/GenBank/DDBJ whole genome shotgun (WGS) entry which is preliminary data.</text>
</comment>
<dbReference type="Pfam" id="PF00291">
    <property type="entry name" value="PALP"/>
    <property type="match status" value="1"/>
</dbReference>
<dbReference type="EMBL" id="PXYV01000051">
    <property type="protein sequence ID" value="PSR20772.1"/>
    <property type="molecule type" value="Genomic_DNA"/>
</dbReference>
<keyword evidence="6 12" id="KW-0808">Transferase</keyword>
<keyword evidence="8 12" id="KW-0198">Cysteine biosynthesis</keyword>